<name>A0A3P7QHS7_DIBLA</name>
<sequence length="93" mass="10404">VSPLPVGEPSISTESASPSPPLKFTVSRLFLFDRMLLVTEEVKGKRRGGTAYAEAFAQSTYQFKVAINVNKMRFEVSLPITFSLSYLRRNFAL</sequence>
<dbReference type="AlphaFoldDB" id="A0A3P7QHS7"/>
<accession>A0A3P7QHS7</accession>
<proteinExistence type="predicted"/>
<dbReference type="Gene3D" id="2.30.29.30">
    <property type="entry name" value="Pleckstrin-homology domain (PH domain)/Phosphotyrosine-binding domain (PTB)"/>
    <property type="match status" value="1"/>
</dbReference>
<organism evidence="2 3">
    <name type="scientific">Dibothriocephalus latus</name>
    <name type="common">Fish tapeworm</name>
    <name type="synonym">Diphyllobothrium latum</name>
    <dbReference type="NCBI Taxonomy" id="60516"/>
    <lineage>
        <taxon>Eukaryota</taxon>
        <taxon>Metazoa</taxon>
        <taxon>Spiralia</taxon>
        <taxon>Lophotrochozoa</taxon>
        <taxon>Platyhelminthes</taxon>
        <taxon>Cestoda</taxon>
        <taxon>Eucestoda</taxon>
        <taxon>Diphyllobothriidea</taxon>
        <taxon>Diphyllobothriidae</taxon>
        <taxon>Dibothriocephalus</taxon>
    </lineage>
</organism>
<evidence type="ECO:0000256" key="1">
    <source>
        <dbReference type="SAM" id="MobiDB-lite"/>
    </source>
</evidence>
<dbReference type="InterPro" id="IPR011993">
    <property type="entry name" value="PH-like_dom_sf"/>
</dbReference>
<evidence type="ECO:0000313" key="2">
    <source>
        <dbReference type="EMBL" id="VDN31542.1"/>
    </source>
</evidence>
<protein>
    <submittedName>
        <fullName evidence="2">Uncharacterized protein</fullName>
    </submittedName>
</protein>
<feature type="non-terminal residue" evidence="2">
    <location>
        <position position="1"/>
    </location>
</feature>
<reference evidence="2 3" key="1">
    <citation type="submission" date="2018-11" db="EMBL/GenBank/DDBJ databases">
        <authorList>
            <consortium name="Pathogen Informatics"/>
        </authorList>
    </citation>
    <scope>NUCLEOTIDE SEQUENCE [LARGE SCALE GENOMIC DNA]</scope>
</reference>
<dbReference type="OrthoDB" id="6275140at2759"/>
<dbReference type="EMBL" id="UYRU01080980">
    <property type="protein sequence ID" value="VDN31542.1"/>
    <property type="molecule type" value="Genomic_DNA"/>
</dbReference>
<feature type="region of interest" description="Disordered" evidence="1">
    <location>
        <begin position="1"/>
        <end position="22"/>
    </location>
</feature>
<dbReference type="Proteomes" id="UP000281553">
    <property type="component" value="Unassembled WGS sequence"/>
</dbReference>
<gene>
    <name evidence="2" type="ORF">DILT_LOCUS15776</name>
</gene>
<keyword evidence="3" id="KW-1185">Reference proteome</keyword>
<evidence type="ECO:0000313" key="3">
    <source>
        <dbReference type="Proteomes" id="UP000281553"/>
    </source>
</evidence>